<evidence type="ECO:0000313" key="3">
    <source>
        <dbReference type="Proteomes" id="UP000594638"/>
    </source>
</evidence>
<comment type="caution">
    <text evidence="2">The sequence shown here is derived from an EMBL/GenBank/DDBJ whole genome shotgun (WGS) entry which is preliminary data.</text>
</comment>
<feature type="region of interest" description="Disordered" evidence="1">
    <location>
        <begin position="27"/>
        <end position="47"/>
    </location>
</feature>
<protein>
    <submittedName>
        <fullName evidence="2">Uncharacterized protein</fullName>
    </submittedName>
</protein>
<name>A0A8S0QMW9_OLEEU</name>
<accession>A0A8S0QMW9</accession>
<gene>
    <name evidence="2" type="ORF">OLEA9_A026782</name>
</gene>
<organism evidence="2 3">
    <name type="scientific">Olea europaea subsp. europaea</name>
    <dbReference type="NCBI Taxonomy" id="158383"/>
    <lineage>
        <taxon>Eukaryota</taxon>
        <taxon>Viridiplantae</taxon>
        <taxon>Streptophyta</taxon>
        <taxon>Embryophyta</taxon>
        <taxon>Tracheophyta</taxon>
        <taxon>Spermatophyta</taxon>
        <taxon>Magnoliopsida</taxon>
        <taxon>eudicotyledons</taxon>
        <taxon>Gunneridae</taxon>
        <taxon>Pentapetalae</taxon>
        <taxon>asterids</taxon>
        <taxon>lamiids</taxon>
        <taxon>Lamiales</taxon>
        <taxon>Oleaceae</taxon>
        <taxon>Oleeae</taxon>
        <taxon>Olea</taxon>
    </lineage>
</organism>
<evidence type="ECO:0000313" key="2">
    <source>
        <dbReference type="EMBL" id="CAA2968330.1"/>
    </source>
</evidence>
<proteinExistence type="predicted"/>
<dbReference type="Proteomes" id="UP000594638">
    <property type="component" value="Unassembled WGS sequence"/>
</dbReference>
<keyword evidence="3" id="KW-1185">Reference proteome</keyword>
<dbReference type="EMBL" id="CACTIH010001904">
    <property type="protein sequence ID" value="CAA2968330.1"/>
    <property type="molecule type" value="Genomic_DNA"/>
</dbReference>
<dbReference type="AlphaFoldDB" id="A0A8S0QMW9"/>
<reference evidence="2 3" key="1">
    <citation type="submission" date="2019-12" db="EMBL/GenBank/DDBJ databases">
        <authorList>
            <person name="Alioto T."/>
            <person name="Alioto T."/>
            <person name="Gomez Garrido J."/>
        </authorList>
    </citation>
    <scope>NUCLEOTIDE SEQUENCE [LARGE SCALE GENOMIC DNA]</scope>
</reference>
<dbReference type="Gramene" id="OE9A026782T1">
    <property type="protein sequence ID" value="OE9A026782C1"/>
    <property type="gene ID" value="OE9A026782"/>
</dbReference>
<evidence type="ECO:0000256" key="1">
    <source>
        <dbReference type="SAM" id="MobiDB-lite"/>
    </source>
</evidence>
<sequence length="65" mass="7053">MERSYGGKGISVVLWSVDLQAAVLRSAEQASSETDGRNRSQKKGQGRLVADSLDCVTVERRVTVT</sequence>